<keyword evidence="2" id="KW-1015">Disulfide bond</keyword>
<dbReference type="RefSeq" id="XP_011012524.1">
    <property type="nucleotide sequence ID" value="XM_011014222.1"/>
</dbReference>
<dbReference type="Gene3D" id="2.90.10.10">
    <property type="entry name" value="Bulb-type lectin domain"/>
    <property type="match status" value="1"/>
</dbReference>
<protein>
    <submittedName>
        <fullName evidence="7">G-type lectin S-receptor-like serine/threonine-protein kinase At5g24080</fullName>
    </submittedName>
</protein>
<keyword evidence="6" id="KW-1185">Reference proteome</keyword>
<dbReference type="PROSITE" id="PS50927">
    <property type="entry name" value="BULB_LECTIN"/>
    <property type="match status" value="1"/>
</dbReference>
<evidence type="ECO:0000256" key="3">
    <source>
        <dbReference type="ARBA" id="ARBA00023180"/>
    </source>
</evidence>
<evidence type="ECO:0000256" key="4">
    <source>
        <dbReference type="SAM" id="SignalP"/>
    </source>
</evidence>
<dbReference type="Pfam" id="PF01453">
    <property type="entry name" value="B_lectin"/>
    <property type="match status" value="1"/>
</dbReference>
<dbReference type="PANTHER" id="PTHR47976">
    <property type="entry name" value="G-TYPE LECTIN S-RECEPTOR-LIKE SERINE/THREONINE-PROTEIN KINASE SD2-5"/>
    <property type="match status" value="1"/>
</dbReference>
<dbReference type="AlphaFoldDB" id="A0AAJ6XBM4"/>
<dbReference type="KEGG" id="peu:105116763"/>
<evidence type="ECO:0000313" key="7">
    <source>
        <dbReference type="RefSeq" id="XP_011012524.1"/>
    </source>
</evidence>
<evidence type="ECO:0000256" key="1">
    <source>
        <dbReference type="ARBA" id="ARBA00022729"/>
    </source>
</evidence>
<feature type="chain" id="PRO_5042584794" evidence="4">
    <location>
        <begin position="20"/>
        <end position="331"/>
    </location>
</feature>
<dbReference type="InterPro" id="IPR001480">
    <property type="entry name" value="Bulb-type_lectin_dom"/>
</dbReference>
<organism evidence="6 7">
    <name type="scientific">Populus euphratica</name>
    <name type="common">Euphrates poplar</name>
    <dbReference type="NCBI Taxonomy" id="75702"/>
    <lineage>
        <taxon>Eukaryota</taxon>
        <taxon>Viridiplantae</taxon>
        <taxon>Streptophyta</taxon>
        <taxon>Embryophyta</taxon>
        <taxon>Tracheophyta</taxon>
        <taxon>Spermatophyta</taxon>
        <taxon>Magnoliopsida</taxon>
        <taxon>eudicotyledons</taxon>
        <taxon>Gunneridae</taxon>
        <taxon>Pentapetalae</taxon>
        <taxon>rosids</taxon>
        <taxon>fabids</taxon>
        <taxon>Malpighiales</taxon>
        <taxon>Salicaceae</taxon>
        <taxon>Saliceae</taxon>
        <taxon>Populus</taxon>
    </lineage>
</organism>
<dbReference type="InterPro" id="IPR036426">
    <property type="entry name" value="Bulb-type_lectin_dom_sf"/>
</dbReference>
<dbReference type="SMART" id="SM00108">
    <property type="entry name" value="B_lectin"/>
    <property type="match status" value="1"/>
</dbReference>
<accession>A0AAJ6XBM4</accession>
<dbReference type="GeneID" id="105116763"/>
<feature type="domain" description="Bulb-type lectin" evidence="5">
    <location>
        <begin position="22"/>
        <end position="157"/>
    </location>
</feature>
<dbReference type="Proteomes" id="UP000694918">
    <property type="component" value="Unplaced"/>
</dbReference>
<evidence type="ECO:0000259" key="5">
    <source>
        <dbReference type="PROSITE" id="PS50927"/>
    </source>
</evidence>
<evidence type="ECO:0000313" key="6">
    <source>
        <dbReference type="Proteomes" id="UP000694918"/>
    </source>
</evidence>
<gene>
    <name evidence="7" type="primary">LOC105116763</name>
</gene>
<feature type="signal peptide" evidence="4">
    <location>
        <begin position="1"/>
        <end position="19"/>
    </location>
</feature>
<evidence type="ECO:0000256" key="2">
    <source>
        <dbReference type="ARBA" id="ARBA00023157"/>
    </source>
</evidence>
<keyword evidence="1 4" id="KW-0732">Signal</keyword>
<keyword evidence="3" id="KW-0325">Glycoprotein</keyword>
<dbReference type="PANTHER" id="PTHR47976:SF108">
    <property type="entry name" value="G-TYPE LECTIN S-RECEPTOR-LIKE SERINE_THREONINE-PROTEIN KINASE LECRK1"/>
    <property type="match status" value="1"/>
</dbReference>
<dbReference type="SUPFAM" id="SSF51110">
    <property type="entry name" value="alpha-D-mannose-specific plant lectins"/>
    <property type="match status" value="1"/>
</dbReference>
<dbReference type="InterPro" id="IPR051343">
    <property type="entry name" value="G-type_lectin_kinases/EP1-like"/>
</dbReference>
<sequence length="331" mass="36075">MAACLVVFLLVLVGPGASASCIGLGSRLVARDQNEAWVSDNGTFAFGFASAATARDKFQVAIWFVDLPGDRTLVWSANRNPQSHPLGFSSNLVRNSLVTKNAFLELDTTGNLVLIDGYRTVWMSNTSDAGVTSASMEETGNFILHSNSNHSAWQSFEHPSDTLLPNQPLTVSLELTSVPKSPSQGGYYSLKMLQQPTSLSLALTYNLPETYDAAPETYANYSYWPGPDISNVTGDVVAVLDEEILVARDQNEAWVSDNGTFAFGFASAATARDKFQVAIWFVDLPGDRTLVWSANRSLMALNLDKGKKRRRKIRDISPSLVFTEALAGDNF</sequence>
<name>A0AAJ6XBM4_POPEU</name>
<proteinExistence type="predicted"/>
<reference evidence="7" key="1">
    <citation type="submission" date="2025-08" db="UniProtKB">
        <authorList>
            <consortium name="RefSeq"/>
        </authorList>
    </citation>
    <scope>IDENTIFICATION</scope>
</reference>